<proteinExistence type="predicted"/>
<keyword evidence="2" id="KW-0378">Hydrolase</keyword>
<dbReference type="EC" id="3.5.1.4" evidence="2"/>
<sequence length="471" mass="50610">MFEASISELAEGLRTGRWTSRSLTEEALRRIAEIDQSGPGLNAIAEVNPDALWIADALDRELQETGPRGPLHGLPVVVKDNISTAGKMHTTAGSVALADFYAPQDAEVVRRLKQAGAVILGKACLSEFAYWVARKRKMPSGFSSRSGQVVNPYDPQLDPSGSSSGSAVAVAAQLVPFSIGTETNGSLVSPARNNAVATIKPTVGLISRSGIIPISSMQDTAGPMGKTIADCAVVLDALWGKDELDPATLACPDHFDFAGALNRGVAGFRIGVLTFDDAPQDELENTILEQARQILIQQGAALVPVSLPQGRLNNLPVLEHEFKNGINAWLGSVRGCTAMRTLDDILAYNRRHAQTCLRYGQDLLESSNRTSGTLREADYLRQRLALTRQTRTEGIDRLLKEYQLDCLMTVKITGYAPIAGYPCAAVCAQSPDQGTPCSVLFLSTAWSEETLITAAHALETKLCARHAPIFQ</sequence>
<dbReference type="AlphaFoldDB" id="A0A412G432"/>
<dbReference type="PANTHER" id="PTHR42678">
    <property type="entry name" value="AMIDASE"/>
    <property type="match status" value="1"/>
</dbReference>
<protein>
    <submittedName>
        <fullName evidence="2">Amidase</fullName>
        <ecNumber evidence="2">3.5.1.4</ecNumber>
    </submittedName>
</protein>
<evidence type="ECO:0000313" key="3">
    <source>
        <dbReference type="Proteomes" id="UP000284178"/>
    </source>
</evidence>
<keyword evidence="3" id="KW-1185">Reference proteome</keyword>
<evidence type="ECO:0000313" key="2">
    <source>
        <dbReference type="EMBL" id="RGR75341.1"/>
    </source>
</evidence>
<organism evidence="2 3">
    <name type="scientific">Holdemania filiformis</name>
    <dbReference type="NCBI Taxonomy" id="61171"/>
    <lineage>
        <taxon>Bacteria</taxon>
        <taxon>Bacillati</taxon>
        <taxon>Bacillota</taxon>
        <taxon>Erysipelotrichia</taxon>
        <taxon>Erysipelotrichales</taxon>
        <taxon>Erysipelotrichaceae</taxon>
        <taxon>Holdemania</taxon>
    </lineage>
</organism>
<feature type="domain" description="Amidase" evidence="1">
    <location>
        <begin position="23"/>
        <end position="450"/>
    </location>
</feature>
<accession>A0A412G432</accession>
<dbReference type="GO" id="GO:0004040">
    <property type="term" value="F:amidase activity"/>
    <property type="evidence" value="ECO:0007669"/>
    <property type="project" value="UniProtKB-EC"/>
</dbReference>
<dbReference type="SUPFAM" id="SSF75304">
    <property type="entry name" value="Amidase signature (AS) enzymes"/>
    <property type="match status" value="1"/>
</dbReference>
<reference evidence="2 3" key="1">
    <citation type="submission" date="2018-08" db="EMBL/GenBank/DDBJ databases">
        <title>A genome reference for cultivated species of the human gut microbiota.</title>
        <authorList>
            <person name="Zou Y."/>
            <person name="Xue W."/>
            <person name="Luo G."/>
        </authorList>
    </citation>
    <scope>NUCLEOTIDE SEQUENCE [LARGE SCALE GENOMIC DNA]</scope>
    <source>
        <strain evidence="2 3">AF24-29</strain>
    </source>
</reference>
<dbReference type="InterPro" id="IPR023631">
    <property type="entry name" value="Amidase_dom"/>
</dbReference>
<dbReference type="Gene3D" id="3.90.1300.10">
    <property type="entry name" value="Amidase signature (AS) domain"/>
    <property type="match status" value="1"/>
</dbReference>
<dbReference type="Proteomes" id="UP000284178">
    <property type="component" value="Unassembled WGS sequence"/>
</dbReference>
<comment type="caution">
    <text evidence="2">The sequence shown here is derived from an EMBL/GenBank/DDBJ whole genome shotgun (WGS) entry which is preliminary data.</text>
</comment>
<dbReference type="InterPro" id="IPR036928">
    <property type="entry name" value="AS_sf"/>
</dbReference>
<evidence type="ECO:0000259" key="1">
    <source>
        <dbReference type="Pfam" id="PF01425"/>
    </source>
</evidence>
<name>A0A412G432_9FIRM</name>
<dbReference type="EMBL" id="QRUP01000005">
    <property type="protein sequence ID" value="RGR75341.1"/>
    <property type="molecule type" value="Genomic_DNA"/>
</dbReference>
<gene>
    <name evidence="2" type="ORF">DWY25_06080</name>
</gene>
<dbReference type="Pfam" id="PF01425">
    <property type="entry name" value="Amidase"/>
    <property type="match status" value="1"/>
</dbReference>
<dbReference type="RefSeq" id="WP_117894489.1">
    <property type="nucleotide sequence ID" value="NZ_CABJCV010000005.1"/>
</dbReference>
<dbReference type="PANTHER" id="PTHR42678:SF34">
    <property type="entry name" value="OS04G0183300 PROTEIN"/>
    <property type="match status" value="1"/>
</dbReference>
<dbReference type="GeneID" id="83014972"/>